<dbReference type="HAMAP" id="MF_00367">
    <property type="entry name" value="GTPase_Era"/>
    <property type="match status" value="1"/>
</dbReference>
<feature type="region of interest" description="G5" evidence="8">
    <location>
        <begin position="160"/>
        <end position="162"/>
    </location>
</feature>
<evidence type="ECO:0000256" key="4">
    <source>
        <dbReference type="ARBA" id="ARBA00022741"/>
    </source>
</evidence>
<dbReference type="SUPFAM" id="SSF54814">
    <property type="entry name" value="Prokaryotic type KH domain (KH-domain type II)"/>
    <property type="match status" value="1"/>
</dbReference>
<keyword evidence="7" id="KW-0472">Membrane</keyword>
<dbReference type="PRINTS" id="PR00326">
    <property type="entry name" value="GTP1OBG"/>
</dbReference>
<proteinExistence type="inferred from homology"/>
<feature type="region of interest" description="G4" evidence="8">
    <location>
        <begin position="130"/>
        <end position="133"/>
    </location>
</feature>
<protein>
    <recommendedName>
        <fullName evidence="2 7">GTPase Era</fullName>
    </recommendedName>
</protein>
<feature type="domain" description="KH type-2" evidence="10">
    <location>
        <begin position="212"/>
        <end position="293"/>
    </location>
</feature>
<dbReference type="InterPro" id="IPR009019">
    <property type="entry name" value="KH_sf_prok-type"/>
</dbReference>
<dbReference type="PROSITE" id="PS50823">
    <property type="entry name" value="KH_TYPE_2"/>
    <property type="match status" value="1"/>
</dbReference>
<comment type="subcellular location">
    <subcellularLocation>
        <location evidence="7">Cytoplasm</location>
    </subcellularLocation>
    <subcellularLocation>
        <location evidence="7">Cell membrane</location>
        <topology evidence="7">Peripheral membrane protein</topology>
    </subcellularLocation>
</comment>
<evidence type="ECO:0000256" key="5">
    <source>
        <dbReference type="ARBA" id="ARBA00022884"/>
    </source>
</evidence>
<feature type="binding site" evidence="7">
    <location>
        <begin position="130"/>
        <end position="133"/>
    </location>
    <ligand>
        <name>GTP</name>
        <dbReference type="ChEBI" id="CHEBI:37565"/>
    </ligand>
</feature>
<keyword evidence="13" id="KW-1185">Reference proteome</keyword>
<dbReference type="InterPro" id="IPR006073">
    <property type="entry name" value="GTP-bd"/>
</dbReference>
<evidence type="ECO:0000259" key="10">
    <source>
        <dbReference type="PROSITE" id="PS50823"/>
    </source>
</evidence>
<dbReference type="OrthoDB" id="9805918at2"/>
<evidence type="ECO:0000313" key="13">
    <source>
        <dbReference type="Proteomes" id="UP000310016"/>
    </source>
</evidence>
<organism evidence="12 13">
    <name type="scientific">Chitiniphilus eburneus</name>
    <dbReference type="NCBI Taxonomy" id="2571148"/>
    <lineage>
        <taxon>Bacteria</taxon>
        <taxon>Pseudomonadati</taxon>
        <taxon>Pseudomonadota</taxon>
        <taxon>Betaproteobacteria</taxon>
        <taxon>Neisseriales</taxon>
        <taxon>Chitinibacteraceae</taxon>
        <taxon>Chitiniphilus</taxon>
    </lineage>
</organism>
<evidence type="ECO:0000256" key="7">
    <source>
        <dbReference type="HAMAP-Rule" id="MF_00367"/>
    </source>
</evidence>
<feature type="region of interest" description="G2" evidence="8">
    <location>
        <begin position="48"/>
        <end position="52"/>
    </location>
</feature>
<dbReference type="FunFam" id="3.40.50.300:FF:000094">
    <property type="entry name" value="GTPase Era"/>
    <property type="match status" value="1"/>
</dbReference>
<dbReference type="InterPro" id="IPR005225">
    <property type="entry name" value="Small_GTP-bd"/>
</dbReference>
<dbReference type="RefSeq" id="WP_136774485.1">
    <property type="nucleotide sequence ID" value="NZ_CP156074.1"/>
</dbReference>
<keyword evidence="3 7" id="KW-0690">Ribosome biogenesis</keyword>
<dbReference type="Gene3D" id="3.30.300.20">
    <property type="match status" value="1"/>
</dbReference>
<evidence type="ECO:0000259" key="11">
    <source>
        <dbReference type="PROSITE" id="PS51713"/>
    </source>
</evidence>
<dbReference type="Proteomes" id="UP000310016">
    <property type="component" value="Unassembled WGS sequence"/>
</dbReference>
<keyword evidence="7" id="KW-0963">Cytoplasm</keyword>
<dbReference type="GO" id="GO:0070181">
    <property type="term" value="F:small ribosomal subunit rRNA binding"/>
    <property type="evidence" value="ECO:0007669"/>
    <property type="project" value="UniProtKB-UniRule"/>
</dbReference>
<dbReference type="GO" id="GO:0005886">
    <property type="term" value="C:plasma membrane"/>
    <property type="evidence" value="ECO:0007669"/>
    <property type="project" value="UniProtKB-SubCell"/>
</dbReference>
<dbReference type="GO" id="GO:0005525">
    <property type="term" value="F:GTP binding"/>
    <property type="evidence" value="ECO:0007669"/>
    <property type="project" value="UniProtKB-UniRule"/>
</dbReference>
<evidence type="ECO:0000256" key="8">
    <source>
        <dbReference type="PROSITE-ProRule" id="PRU01050"/>
    </source>
</evidence>
<dbReference type="SUPFAM" id="SSF52540">
    <property type="entry name" value="P-loop containing nucleoside triphosphate hydrolases"/>
    <property type="match status" value="1"/>
</dbReference>
<keyword evidence="6 7" id="KW-0342">GTP-binding</keyword>
<dbReference type="GO" id="GO:0043024">
    <property type="term" value="F:ribosomal small subunit binding"/>
    <property type="evidence" value="ECO:0007669"/>
    <property type="project" value="TreeGrafter"/>
</dbReference>
<feature type="binding site" evidence="7">
    <location>
        <begin position="69"/>
        <end position="73"/>
    </location>
    <ligand>
        <name>GTP</name>
        <dbReference type="ChEBI" id="CHEBI:37565"/>
    </ligand>
</feature>
<dbReference type="EMBL" id="SUMF01000026">
    <property type="protein sequence ID" value="TJZ67774.1"/>
    <property type="molecule type" value="Genomic_DNA"/>
</dbReference>
<dbReference type="InterPro" id="IPR005662">
    <property type="entry name" value="GTPase_Era-like"/>
</dbReference>
<keyword evidence="5 7" id="KW-0694">RNA-binding</keyword>
<dbReference type="InterPro" id="IPR004044">
    <property type="entry name" value="KH_dom_type_2"/>
</dbReference>
<dbReference type="Pfam" id="PF01926">
    <property type="entry name" value="MMR_HSR1"/>
    <property type="match status" value="1"/>
</dbReference>
<evidence type="ECO:0000256" key="9">
    <source>
        <dbReference type="RuleBase" id="RU003761"/>
    </source>
</evidence>
<dbReference type="NCBIfam" id="TIGR00436">
    <property type="entry name" value="era"/>
    <property type="match status" value="1"/>
</dbReference>
<evidence type="ECO:0000256" key="3">
    <source>
        <dbReference type="ARBA" id="ARBA00022517"/>
    </source>
</evidence>
<dbReference type="PANTHER" id="PTHR42698">
    <property type="entry name" value="GTPASE ERA"/>
    <property type="match status" value="1"/>
</dbReference>
<name>A0A4U0PXB2_9NEIS</name>
<dbReference type="GO" id="GO:0000028">
    <property type="term" value="P:ribosomal small subunit assembly"/>
    <property type="evidence" value="ECO:0007669"/>
    <property type="project" value="TreeGrafter"/>
</dbReference>
<evidence type="ECO:0000256" key="6">
    <source>
        <dbReference type="ARBA" id="ARBA00023134"/>
    </source>
</evidence>
<dbReference type="NCBIfam" id="NF000908">
    <property type="entry name" value="PRK00089.1"/>
    <property type="match status" value="1"/>
</dbReference>
<comment type="subunit">
    <text evidence="7">Monomer.</text>
</comment>
<gene>
    <name evidence="7" type="primary">era</name>
    <name evidence="12" type="ORF">FAZ21_16180</name>
</gene>
<dbReference type="CDD" id="cd04163">
    <property type="entry name" value="Era"/>
    <property type="match status" value="1"/>
</dbReference>
<dbReference type="InterPro" id="IPR030388">
    <property type="entry name" value="G_ERA_dom"/>
</dbReference>
<dbReference type="GO" id="GO:0005829">
    <property type="term" value="C:cytosol"/>
    <property type="evidence" value="ECO:0007669"/>
    <property type="project" value="TreeGrafter"/>
</dbReference>
<dbReference type="CDD" id="cd22534">
    <property type="entry name" value="KH-II_Era"/>
    <property type="match status" value="1"/>
</dbReference>
<comment type="function">
    <text evidence="7">An essential GTPase that binds both GDP and GTP, with rapid nucleotide exchange. Plays a role in 16S rRNA processing and 30S ribosomal subunit biogenesis and possibly also in cell cycle regulation and energy metabolism.</text>
</comment>
<keyword evidence="7" id="KW-0699">rRNA-binding</keyword>
<feature type="region of interest" description="G3" evidence="8">
    <location>
        <begin position="69"/>
        <end position="72"/>
    </location>
</feature>
<reference evidence="12 13" key="1">
    <citation type="submission" date="2019-04" db="EMBL/GenBank/DDBJ databases">
        <title>Chitiniphilus eburnea sp. nov., a novel chitinolytic bacterium isolated from aquaculture sludge.</title>
        <authorList>
            <person name="Sheng M."/>
        </authorList>
    </citation>
    <scope>NUCLEOTIDE SEQUENCE [LARGE SCALE GENOMIC DNA]</scope>
    <source>
        <strain evidence="12 13">HX-2-15</strain>
    </source>
</reference>
<sequence>MSDHLEESGADGYRCGFVAIVGRPNVGKSTLLNHLIGLKLSITSRKAQTTRHRITGVLTEADAQVVFVDTPGFQTRHRNALNQAMNRNVTTTLADVDVILLVVEAGRWGPDDEAVLKLIPPDRPALLVINKIDLMADRAQLLPFIERIAAQRDFAAIVPVSAQKGQQLDGLLKAVKPLLPESVPLYEEDQVTDRNERFLAAEIVREKIFRLMGDELPYAMTVEIEKFDEEQTKDGRELRRIYAAVLVDRDSQKAILIGRNGEKLKRIGTEARQDMEKLFDAKVYLEVWVKVKSGWADDTRVLRQQGFE</sequence>
<dbReference type="GO" id="GO:0003924">
    <property type="term" value="F:GTPase activity"/>
    <property type="evidence" value="ECO:0007669"/>
    <property type="project" value="UniProtKB-UniRule"/>
</dbReference>
<dbReference type="Pfam" id="PF07650">
    <property type="entry name" value="KH_2"/>
    <property type="match status" value="1"/>
</dbReference>
<keyword evidence="4 7" id="KW-0547">Nucleotide-binding</keyword>
<dbReference type="PROSITE" id="PS51713">
    <property type="entry name" value="G_ERA"/>
    <property type="match status" value="1"/>
</dbReference>
<feature type="region of interest" description="G1" evidence="8">
    <location>
        <begin position="22"/>
        <end position="29"/>
    </location>
</feature>
<evidence type="ECO:0000256" key="1">
    <source>
        <dbReference type="ARBA" id="ARBA00007921"/>
    </source>
</evidence>
<dbReference type="AlphaFoldDB" id="A0A4U0PXB2"/>
<dbReference type="InterPro" id="IPR015946">
    <property type="entry name" value="KH_dom-like_a/b"/>
</dbReference>
<dbReference type="FunFam" id="3.30.300.20:FF:000003">
    <property type="entry name" value="GTPase Era"/>
    <property type="match status" value="1"/>
</dbReference>
<evidence type="ECO:0000256" key="2">
    <source>
        <dbReference type="ARBA" id="ARBA00020484"/>
    </source>
</evidence>
<accession>A0A4U0PXB2</accession>
<dbReference type="PANTHER" id="PTHR42698:SF1">
    <property type="entry name" value="GTPASE ERA, MITOCHONDRIAL"/>
    <property type="match status" value="1"/>
</dbReference>
<evidence type="ECO:0000313" key="12">
    <source>
        <dbReference type="EMBL" id="TJZ67774.1"/>
    </source>
</evidence>
<dbReference type="Gene3D" id="3.40.50.300">
    <property type="entry name" value="P-loop containing nucleotide triphosphate hydrolases"/>
    <property type="match status" value="1"/>
</dbReference>
<comment type="caution">
    <text evidence="12">The sequence shown here is derived from an EMBL/GenBank/DDBJ whole genome shotgun (WGS) entry which is preliminary data.</text>
</comment>
<comment type="similarity">
    <text evidence="1 7 8 9">Belongs to the TRAFAC class TrmE-Era-EngA-EngB-Septin-like GTPase superfamily. Era GTPase family.</text>
</comment>
<dbReference type="InterPro" id="IPR027417">
    <property type="entry name" value="P-loop_NTPase"/>
</dbReference>
<keyword evidence="7" id="KW-1003">Cell membrane</keyword>
<feature type="binding site" evidence="7">
    <location>
        <begin position="22"/>
        <end position="29"/>
    </location>
    <ligand>
        <name>GTP</name>
        <dbReference type="ChEBI" id="CHEBI:37565"/>
    </ligand>
</feature>
<dbReference type="NCBIfam" id="TIGR00231">
    <property type="entry name" value="small_GTP"/>
    <property type="match status" value="1"/>
</dbReference>
<feature type="domain" description="Era-type G" evidence="11">
    <location>
        <begin position="14"/>
        <end position="181"/>
    </location>
</feature>